<dbReference type="Proteomes" id="UP000002565">
    <property type="component" value="Chromosome 2"/>
</dbReference>
<gene>
    <name evidence="1" type="ordered locus">BAbS19_II04640</name>
</gene>
<dbReference type="AlphaFoldDB" id="A0A0F6AUF4"/>
<dbReference type="EMBL" id="CP000888">
    <property type="protein sequence ID" value="ACD73963.1"/>
    <property type="molecule type" value="Genomic_DNA"/>
</dbReference>
<protein>
    <submittedName>
        <fullName evidence="1">Uncharacterized protein</fullName>
    </submittedName>
</protein>
<evidence type="ECO:0000313" key="2">
    <source>
        <dbReference type="Proteomes" id="UP000002565"/>
    </source>
</evidence>
<dbReference type="KEGG" id="bmc:BAbS19_II04640"/>
<sequence>MVIFKTAYSHQPSFKNVSLQQMFSLETQIKNDNVRK</sequence>
<proteinExistence type="predicted"/>
<evidence type="ECO:0000313" key="1">
    <source>
        <dbReference type="EMBL" id="ACD73963.1"/>
    </source>
</evidence>
<accession>A0A0F6AUF4</accession>
<name>A0A0F6AUF4_BRUA1</name>
<reference evidence="1 2" key="1">
    <citation type="journal article" date="2008" name="PLoS ONE">
        <title>Genome sequence of Brucella abortus vaccine strain S19 compared to virulent strains yields candidate virulence genes.</title>
        <authorList>
            <person name="Crasta O.R."/>
            <person name="Folkerts O."/>
            <person name="Fei Z."/>
            <person name="Mane S.P."/>
            <person name="Evans C."/>
            <person name="Martino-Catt S."/>
            <person name="Bricker B."/>
            <person name="Yu G."/>
            <person name="Du L."/>
            <person name="Sobral B.W."/>
        </authorList>
    </citation>
    <scope>NUCLEOTIDE SEQUENCE [LARGE SCALE GENOMIC DNA]</scope>
    <source>
        <strain evidence="1 2">S19</strain>
    </source>
</reference>
<organism evidence="1 2">
    <name type="scientific">Brucella abortus (strain S19)</name>
    <dbReference type="NCBI Taxonomy" id="430066"/>
    <lineage>
        <taxon>Bacteria</taxon>
        <taxon>Pseudomonadati</taxon>
        <taxon>Pseudomonadota</taxon>
        <taxon>Alphaproteobacteria</taxon>
        <taxon>Hyphomicrobiales</taxon>
        <taxon>Brucellaceae</taxon>
        <taxon>Brucella/Ochrobactrum group</taxon>
        <taxon>Brucella</taxon>
    </lineage>
</organism>
<dbReference type="HOGENOM" id="CLU_3354964_0_0_5"/>